<dbReference type="InterPro" id="IPR032675">
    <property type="entry name" value="LRR_dom_sf"/>
</dbReference>
<feature type="compositionally biased region" description="Acidic residues" evidence="2">
    <location>
        <begin position="411"/>
        <end position="421"/>
    </location>
</feature>
<keyword evidence="4" id="KW-1185">Reference proteome</keyword>
<proteinExistence type="predicted"/>
<dbReference type="AlphaFoldDB" id="A0A835XFF0"/>
<feature type="region of interest" description="Disordered" evidence="2">
    <location>
        <begin position="411"/>
        <end position="432"/>
    </location>
</feature>
<comment type="caution">
    <text evidence="3">The sequence shown here is derived from an EMBL/GenBank/DDBJ whole genome shotgun (WGS) entry which is preliminary data.</text>
</comment>
<gene>
    <name evidence="3" type="ORF">HYH03_018680</name>
</gene>
<name>A0A835XFF0_9CHLO</name>
<organism evidence="3 4">
    <name type="scientific">Edaphochlamys debaryana</name>
    <dbReference type="NCBI Taxonomy" id="47281"/>
    <lineage>
        <taxon>Eukaryota</taxon>
        <taxon>Viridiplantae</taxon>
        <taxon>Chlorophyta</taxon>
        <taxon>core chlorophytes</taxon>
        <taxon>Chlorophyceae</taxon>
        <taxon>CS clade</taxon>
        <taxon>Chlamydomonadales</taxon>
        <taxon>Chlamydomonadales incertae sedis</taxon>
        <taxon>Edaphochlamys</taxon>
    </lineage>
</organism>
<evidence type="ECO:0000256" key="2">
    <source>
        <dbReference type="SAM" id="MobiDB-lite"/>
    </source>
</evidence>
<dbReference type="GO" id="GO:0005930">
    <property type="term" value="C:axoneme"/>
    <property type="evidence" value="ECO:0007669"/>
    <property type="project" value="UniProtKB-SubCell"/>
</dbReference>
<comment type="subcellular location">
    <subcellularLocation>
        <location evidence="1">Cytoplasm</location>
        <location evidence="1">Cytoskeleton</location>
        <location evidence="1">Cilium axoneme</location>
    </subcellularLocation>
</comment>
<evidence type="ECO:0000313" key="3">
    <source>
        <dbReference type="EMBL" id="KAG2482384.1"/>
    </source>
</evidence>
<dbReference type="Gene3D" id="3.80.10.10">
    <property type="entry name" value="Ribonuclease Inhibitor"/>
    <property type="match status" value="1"/>
</dbReference>
<sequence>MELLSADTAAAVATAFPCLRALRLVQGDPETLCRAAVGLALLISGSGSGQGPAVFKAMPAYTSLARRFPAAAASGLLGPGLQGPAPQLGPPALANLQELCLHSEDGLRGTQLASVLSLVQSLPALTHLELTAGVNLYGLAVHASALRPLSRLQSLRLPRISLKLDGDLDGLTAMSALTELRVASIAYNGAAEWEFDRRRPTCTLPPRLEVLALGWGKNSEDDDDLASVYGISDFTGAPGLKCLDLTKVTASFEARYITQLTSLQELLLPNAQLLLVPGISKLQALTKLVAEDLVGRQYDDEADDGAVVRVDEEYDLPPALPALTLTCSNPFPDWGPLRKVWGTGLRATEQLTLLQVPEGEADCYLRPESLTGLVGLTELVAPTVDLVACGSLASLTALTLMSFRRLLQEGADQDPDDDEAAPEPLPPSDLELPPNLLLLRLGARGPYQPHPKFAARDFFSDQSAGQLTCAHGPARIELHGPLEPGFRAGALLGLAGLRELHVPLGAMPPGAEGLAALAALSAVRVVPLPSAGAEAAAPKPAEA</sequence>
<dbReference type="EMBL" id="JAEHOE010000227">
    <property type="protein sequence ID" value="KAG2482384.1"/>
    <property type="molecule type" value="Genomic_DNA"/>
</dbReference>
<dbReference type="Proteomes" id="UP000612055">
    <property type="component" value="Unassembled WGS sequence"/>
</dbReference>
<dbReference type="SUPFAM" id="SSF52058">
    <property type="entry name" value="L domain-like"/>
    <property type="match status" value="1"/>
</dbReference>
<protein>
    <submittedName>
        <fullName evidence="3">Uncharacterized protein</fullName>
    </submittedName>
</protein>
<accession>A0A835XFF0</accession>
<evidence type="ECO:0000313" key="4">
    <source>
        <dbReference type="Proteomes" id="UP000612055"/>
    </source>
</evidence>
<evidence type="ECO:0000256" key="1">
    <source>
        <dbReference type="ARBA" id="ARBA00004430"/>
    </source>
</evidence>
<reference evidence="3" key="1">
    <citation type="journal article" date="2020" name="bioRxiv">
        <title>Comparative genomics of Chlamydomonas.</title>
        <authorList>
            <person name="Craig R.J."/>
            <person name="Hasan A.R."/>
            <person name="Ness R.W."/>
            <person name="Keightley P.D."/>
        </authorList>
    </citation>
    <scope>NUCLEOTIDE SEQUENCE</scope>
    <source>
        <strain evidence="3">CCAP 11/70</strain>
    </source>
</reference>